<evidence type="ECO:0000313" key="5">
    <source>
        <dbReference type="Proteomes" id="UP001419910"/>
    </source>
</evidence>
<dbReference type="Pfam" id="PF00440">
    <property type="entry name" value="TetR_N"/>
    <property type="match status" value="1"/>
</dbReference>
<feature type="domain" description="HTH tetR-type" evidence="3">
    <location>
        <begin position="12"/>
        <end position="72"/>
    </location>
</feature>
<dbReference type="EMBL" id="JBDIME010000001">
    <property type="protein sequence ID" value="MEN2788237.1"/>
    <property type="molecule type" value="Genomic_DNA"/>
</dbReference>
<protein>
    <submittedName>
        <fullName evidence="4">TetR/AcrR family transcriptional regulator</fullName>
    </submittedName>
</protein>
<accession>A0ABU9XXG9</accession>
<gene>
    <name evidence="4" type="ORF">ABC974_01225</name>
</gene>
<evidence type="ECO:0000259" key="3">
    <source>
        <dbReference type="PROSITE" id="PS50977"/>
    </source>
</evidence>
<feature type="DNA-binding region" description="H-T-H motif" evidence="2">
    <location>
        <begin position="35"/>
        <end position="54"/>
    </location>
</feature>
<dbReference type="PROSITE" id="PS50977">
    <property type="entry name" value="HTH_TETR_2"/>
    <property type="match status" value="1"/>
</dbReference>
<evidence type="ECO:0000256" key="1">
    <source>
        <dbReference type="ARBA" id="ARBA00023125"/>
    </source>
</evidence>
<evidence type="ECO:0000313" key="4">
    <source>
        <dbReference type="EMBL" id="MEN2788237.1"/>
    </source>
</evidence>
<reference evidence="4 5" key="1">
    <citation type="submission" date="2024-05" db="EMBL/GenBank/DDBJ databases">
        <authorList>
            <person name="Liu Q."/>
            <person name="Xin Y.-H."/>
        </authorList>
    </citation>
    <scope>NUCLEOTIDE SEQUENCE [LARGE SCALE GENOMIC DNA]</scope>
    <source>
        <strain evidence="4 5">CGMCC 1.10181</strain>
    </source>
</reference>
<organism evidence="4 5">
    <name type="scientific">Sphingomonas oligophenolica</name>
    <dbReference type="NCBI Taxonomy" id="301154"/>
    <lineage>
        <taxon>Bacteria</taxon>
        <taxon>Pseudomonadati</taxon>
        <taxon>Pseudomonadota</taxon>
        <taxon>Alphaproteobacteria</taxon>
        <taxon>Sphingomonadales</taxon>
        <taxon>Sphingomonadaceae</taxon>
        <taxon>Sphingomonas</taxon>
    </lineage>
</organism>
<dbReference type="InterPro" id="IPR009057">
    <property type="entry name" value="Homeodomain-like_sf"/>
</dbReference>
<sequence>MKEKRRIGAAQSATHVTILDAAQTLMLEQGYAAVSARRVAVQAQIKPALVQYYFPTMDTLLLTLYRRAADLSIDNQVAALSSPQPLHRLWALSSDARQAALAVEFMALANHRKSIRNEIARYSERARLLQAEALATIFADTRYASSAFSAVGISLLLAGAARGLVMEEGLGISIGHKEARAIVEAWLSEVEPAP</sequence>
<dbReference type="InterPro" id="IPR001647">
    <property type="entry name" value="HTH_TetR"/>
</dbReference>
<dbReference type="RefSeq" id="WP_343887827.1">
    <property type="nucleotide sequence ID" value="NZ_BAAAEH010000005.1"/>
</dbReference>
<evidence type="ECO:0000256" key="2">
    <source>
        <dbReference type="PROSITE-ProRule" id="PRU00335"/>
    </source>
</evidence>
<dbReference type="Proteomes" id="UP001419910">
    <property type="component" value="Unassembled WGS sequence"/>
</dbReference>
<comment type="caution">
    <text evidence="4">The sequence shown here is derived from an EMBL/GenBank/DDBJ whole genome shotgun (WGS) entry which is preliminary data.</text>
</comment>
<dbReference type="Gene3D" id="1.10.357.10">
    <property type="entry name" value="Tetracycline Repressor, domain 2"/>
    <property type="match status" value="1"/>
</dbReference>
<keyword evidence="1 2" id="KW-0238">DNA-binding</keyword>
<name>A0ABU9XXG9_9SPHN</name>
<proteinExistence type="predicted"/>
<dbReference type="SUPFAM" id="SSF46689">
    <property type="entry name" value="Homeodomain-like"/>
    <property type="match status" value="1"/>
</dbReference>
<keyword evidence="5" id="KW-1185">Reference proteome</keyword>
<dbReference type="PRINTS" id="PR00455">
    <property type="entry name" value="HTHTETR"/>
</dbReference>